<evidence type="ECO:0000313" key="2">
    <source>
        <dbReference type="EMBL" id="CAI3957971.1"/>
    </source>
</evidence>
<protein>
    <submittedName>
        <fullName evidence="1">Uncharacterized protein</fullName>
    </submittedName>
</protein>
<dbReference type="Proteomes" id="UP001154259">
    <property type="component" value="Unassembled WGS sequence"/>
</dbReference>
<dbReference type="RefSeq" id="WP_271790533.1">
    <property type="nucleotide sequence ID" value="NZ_CAMXCM010000009.1"/>
</dbReference>
<comment type="caution">
    <text evidence="1">The sequence shown here is derived from an EMBL/GenBank/DDBJ whole genome shotgun (WGS) entry which is preliminary data.</text>
</comment>
<evidence type="ECO:0000313" key="4">
    <source>
        <dbReference type="Proteomes" id="UP001154259"/>
    </source>
</evidence>
<proteinExistence type="predicted"/>
<accession>A0A9W4TR95</accession>
<evidence type="ECO:0000313" key="3">
    <source>
        <dbReference type="Proteomes" id="UP001154255"/>
    </source>
</evidence>
<sequence>MSITRPKLYLSKWAENGKRFDVPDSVSDTAMGKANIQTGFPEVTMKSVLNGGVPPWGQDHNGILNRITQDIQWEQAGGMPVFNASLCNKMIGYPLGAELRSTRYPYVSYVNMVEGNLENPDNSTNIDSYWNGTRLGNGWAIKTILSKDPDNISYLDSDFRILTKVAGAQTNLYVRLSDKSNEEQAKKIANGSKEKPFIHPQDAINAIPDGGNGNIYMWHSDIFTLDSWNISRKNVVFYPWFADDDKTITDLQNILVEHIYFFSVYLMKNYPRVQVNINIKKGAVIPNTYDPGLFSGNGGNVDFYGFNFIATQKIPDGFTMNGASPFSPQITYQFVGCIFTNVSYLDYWFNGWQNSITYDIKFDHCLIEGNKNQFINLKNGTVNINTSTDEDWTWVKELTERDIGYLQGNNSRAYLEKRSSYNNFDMKIIGYLNKDQDKPIYYPNGLNTNFDLVFD</sequence>
<organism evidence="1 3">
    <name type="scientific">Commensalibacter communis</name>
    <dbReference type="NCBI Taxonomy" id="2972786"/>
    <lineage>
        <taxon>Bacteria</taxon>
        <taxon>Pseudomonadati</taxon>
        <taxon>Pseudomonadota</taxon>
        <taxon>Alphaproteobacteria</taxon>
        <taxon>Acetobacterales</taxon>
        <taxon>Acetobacteraceae</taxon>
    </lineage>
</organism>
<dbReference type="EMBL" id="CAMXCM010000009">
    <property type="protein sequence ID" value="CAI3956803.1"/>
    <property type="molecule type" value="Genomic_DNA"/>
</dbReference>
<keyword evidence="4" id="KW-1185">Reference proteome</keyword>
<name>A0A9W4TR95_9PROT</name>
<dbReference type="EMBL" id="CAMXCS010000009">
    <property type="protein sequence ID" value="CAI3957971.1"/>
    <property type="molecule type" value="Genomic_DNA"/>
</dbReference>
<reference evidence="1" key="1">
    <citation type="submission" date="2022-10" db="EMBL/GenBank/DDBJ databases">
        <authorList>
            <person name="Botero Cardona J."/>
        </authorList>
    </citation>
    <scope>NUCLEOTIDE SEQUENCE</scope>
    <source>
        <strain evidence="1">LMG 31819</strain>
        <strain evidence="2">R-53529</strain>
    </source>
</reference>
<gene>
    <name evidence="2" type="ORF">R53529_LOCUS2115</name>
    <name evidence="1" type="ORF">R53530_LOCUS2171</name>
</gene>
<evidence type="ECO:0000313" key="1">
    <source>
        <dbReference type="EMBL" id="CAI3956803.1"/>
    </source>
</evidence>
<dbReference type="Proteomes" id="UP001154255">
    <property type="component" value="Unassembled WGS sequence"/>
</dbReference>
<dbReference type="AlphaFoldDB" id="A0A9W4TR95"/>